<evidence type="ECO:0000256" key="19">
    <source>
        <dbReference type="ARBA" id="ARBA00024556"/>
    </source>
</evidence>
<feature type="domain" description="DAGKc" evidence="30">
    <location>
        <begin position="61"/>
        <end position="204"/>
    </location>
</feature>
<evidence type="ECO:0000256" key="5">
    <source>
        <dbReference type="ARBA" id="ARBA00012133"/>
    </source>
</evidence>
<comment type="catalytic activity">
    <reaction evidence="17">
        <text>1-(9Z-octadecenoyl)-sn-glycerol + ATP = 1-(9Z-octadecenoyl)-sn-glycero-3-phosphate + ADP + H(+)</text>
        <dbReference type="Rhea" id="RHEA:41079"/>
        <dbReference type="ChEBI" id="CHEBI:15378"/>
        <dbReference type="ChEBI" id="CHEBI:30616"/>
        <dbReference type="ChEBI" id="CHEBI:74544"/>
        <dbReference type="ChEBI" id="CHEBI:75757"/>
        <dbReference type="ChEBI" id="CHEBI:456216"/>
    </reaction>
    <physiologicalReaction direction="left-to-right" evidence="17">
        <dbReference type="Rhea" id="RHEA:41080"/>
    </physiologicalReaction>
</comment>
<evidence type="ECO:0000256" key="17">
    <source>
        <dbReference type="ARBA" id="ARBA00024505"/>
    </source>
</evidence>
<dbReference type="SUPFAM" id="SSF111331">
    <property type="entry name" value="NAD kinase/diacylglycerol kinase-like"/>
    <property type="match status" value="1"/>
</dbReference>
<keyword evidence="8 32" id="KW-0418">Kinase</keyword>
<dbReference type="RefSeq" id="XP_017779933.1">
    <property type="nucleotide sequence ID" value="XM_017924444.1"/>
</dbReference>
<evidence type="ECO:0000256" key="27">
    <source>
        <dbReference type="ARBA" id="ARBA00048034"/>
    </source>
</evidence>
<keyword evidence="12" id="KW-0496">Mitochondrion</keyword>
<dbReference type="PANTHER" id="PTHR12358:SF31">
    <property type="entry name" value="ACYLGLYCEROL KINASE, MITOCHONDRIAL"/>
    <property type="match status" value="1"/>
</dbReference>
<reference evidence="32" key="1">
    <citation type="submission" date="2025-08" db="UniProtKB">
        <authorList>
            <consortium name="RefSeq"/>
        </authorList>
    </citation>
    <scope>IDENTIFICATION</scope>
    <source>
        <tissue evidence="32">Whole Larva</tissue>
    </source>
</reference>
<comment type="catalytic activity">
    <reaction evidence="16">
        <text>1-(5Z,8Z,11Z,14Z-eicosatetraenoyl)-sn-glycerol + ATP = 1-(5Z,8Z,11Z,14Z-eicosatetraenoyl)-sn-glycero-3-phosphate + ADP + H(+)</text>
        <dbReference type="Rhea" id="RHEA:43328"/>
        <dbReference type="ChEBI" id="CHEBI:15378"/>
        <dbReference type="ChEBI" id="CHEBI:30616"/>
        <dbReference type="ChEBI" id="CHEBI:34071"/>
        <dbReference type="ChEBI" id="CHEBI:74938"/>
        <dbReference type="ChEBI" id="CHEBI:456216"/>
    </reaction>
    <physiologicalReaction direction="left-to-right" evidence="16">
        <dbReference type="Rhea" id="RHEA:43329"/>
    </physiologicalReaction>
</comment>
<comment type="catalytic activity">
    <reaction evidence="19">
        <text>2-(5Z,8Z,11Z,14Z-eicosatetraenoyl)-glycerol + ATP = 2-(5Z,8Z,11Z,14Z-eicosatetraenoyl)-sn-glycero-3-phosphate + ADP + H(+)</text>
        <dbReference type="Rhea" id="RHEA:43316"/>
        <dbReference type="ChEBI" id="CHEBI:15378"/>
        <dbReference type="ChEBI" id="CHEBI:30616"/>
        <dbReference type="ChEBI" id="CHEBI:52392"/>
        <dbReference type="ChEBI" id="CHEBI:78209"/>
        <dbReference type="ChEBI" id="CHEBI:456216"/>
    </reaction>
    <physiologicalReaction direction="left-to-right" evidence="19">
        <dbReference type="Rhea" id="RHEA:43317"/>
    </physiologicalReaction>
</comment>
<keyword evidence="7" id="KW-0547">Nucleotide-binding</keyword>
<sequence length="425" mass="47157">MAFVIKFAKGVRNHWKKSTFAACLMAYGGSWLKEKYEIDDLMKFYCEEALKHGQQAINGTVNPRTVTVILNPAANKRKALEEFEKYCSPILNLAGICVDVVQTESEGHAKELVQNLQNTDAVIVAGGDGTLSEVVTGLLRRTGESNGNVIPVGVLPLGISNSVGSALFPGGSRLPKVKSMADASLAIVEEATKPIDVMKIELINEGPEPEEAKPVYALSGIEWGAYRDAAARKDKYWYYGPLRKYATYIFSGYKDSLSWNCNALVTYTLPCEGCSNCTIERTESDKRWYHRFFSSPKDNKSKAHIINDQCKLQQEKQISTTDLALITSNILGETSGPPQLQLHLGPDSVDYVDFVSAGFKTETGGNREVKETILARQMEIKPVTAEEGKEIWFSIDNEDFEVKPVKITLLPKIIRMFCKKSEAIF</sequence>
<evidence type="ECO:0000256" key="26">
    <source>
        <dbReference type="ARBA" id="ARBA00044480"/>
    </source>
</evidence>
<evidence type="ECO:0000256" key="7">
    <source>
        <dbReference type="ARBA" id="ARBA00022741"/>
    </source>
</evidence>
<evidence type="ECO:0000256" key="15">
    <source>
        <dbReference type="ARBA" id="ARBA00023411"/>
    </source>
</evidence>
<dbReference type="Pfam" id="PF00781">
    <property type="entry name" value="DAGK_cat"/>
    <property type="match status" value="1"/>
</dbReference>
<dbReference type="InterPro" id="IPR001206">
    <property type="entry name" value="Diacylglycerol_kinase_cat_dom"/>
</dbReference>
<comment type="catalytic activity">
    <reaction evidence="18">
        <text>a 1-acyl-sn-glycerol + ATP = a 1-acyl-sn-glycero-3-phosphate + ADP + H(+)</text>
        <dbReference type="Rhea" id="RHEA:33747"/>
        <dbReference type="ChEBI" id="CHEBI:15378"/>
        <dbReference type="ChEBI" id="CHEBI:30616"/>
        <dbReference type="ChEBI" id="CHEBI:57970"/>
        <dbReference type="ChEBI" id="CHEBI:64683"/>
        <dbReference type="ChEBI" id="CHEBI:456216"/>
    </reaction>
    <physiologicalReaction direction="left-to-right" evidence="18">
        <dbReference type="Rhea" id="RHEA:33748"/>
    </physiologicalReaction>
</comment>
<dbReference type="Proteomes" id="UP000695000">
    <property type="component" value="Unplaced"/>
</dbReference>
<evidence type="ECO:0000313" key="31">
    <source>
        <dbReference type="Proteomes" id="UP000695000"/>
    </source>
</evidence>
<keyword evidence="31" id="KW-1185">Reference proteome</keyword>
<evidence type="ECO:0000256" key="24">
    <source>
        <dbReference type="ARBA" id="ARBA00026142"/>
    </source>
</evidence>
<comment type="catalytic activity">
    <reaction evidence="28">
        <text>a monoacylglycerol + ATP = a monoacyl-sn-glycero-3-phosphate + ADP + H(+)</text>
        <dbReference type="Rhea" id="RHEA:19293"/>
        <dbReference type="ChEBI" id="CHEBI:15378"/>
        <dbReference type="ChEBI" id="CHEBI:17408"/>
        <dbReference type="ChEBI" id="CHEBI:30616"/>
        <dbReference type="ChEBI" id="CHEBI:77589"/>
        <dbReference type="ChEBI" id="CHEBI:456216"/>
        <dbReference type="EC" id="2.7.1.94"/>
    </reaction>
    <physiologicalReaction direction="left-to-right" evidence="28">
        <dbReference type="Rhea" id="RHEA:19294"/>
    </physiologicalReaction>
</comment>
<evidence type="ECO:0000256" key="29">
    <source>
        <dbReference type="ARBA" id="ARBA00048876"/>
    </source>
</evidence>
<evidence type="ECO:0000256" key="13">
    <source>
        <dbReference type="ARBA" id="ARBA00023136"/>
    </source>
</evidence>
<comment type="catalytic activity">
    <reaction evidence="26">
        <text>a 2-acylglycerol + ATP = a 2-acyl-sn-glycerol 3-phosphate + ADP + H(+)</text>
        <dbReference type="Rhea" id="RHEA:39847"/>
        <dbReference type="ChEBI" id="CHEBI:15378"/>
        <dbReference type="ChEBI" id="CHEBI:17389"/>
        <dbReference type="ChEBI" id="CHEBI:30616"/>
        <dbReference type="ChEBI" id="CHEBI:64982"/>
        <dbReference type="ChEBI" id="CHEBI:456216"/>
    </reaction>
    <physiologicalReaction direction="left-to-right" evidence="26">
        <dbReference type="Rhea" id="RHEA:39848"/>
    </physiologicalReaction>
</comment>
<evidence type="ECO:0000256" key="9">
    <source>
        <dbReference type="ARBA" id="ARBA00022792"/>
    </source>
</evidence>
<evidence type="ECO:0000313" key="32">
    <source>
        <dbReference type="RefSeq" id="XP_017779933.1"/>
    </source>
</evidence>
<dbReference type="InterPro" id="IPR017438">
    <property type="entry name" value="ATP-NAD_kinase_N"/>
</dbReference>
<keyword evidence="6" id="KW-0808">Transferase</keyword>
<dbReference type="GO" id="GO:0016301">
    <property type="term" value="F:kinase activity"/>
    <property type="evidence" value="ECO:0007669"/>
    <property type="project" value="UniProtKB-KW"/>
</dbReference>
<evidence type="ECO:0000256" key="20">
    <source>
        <dbReference type="ARBA" id="ARBA00024636"/>
    </source>
</evidence>
<dbReference type="InterPro" id="IPR016064">
    <property type="entry name" value="NAD/diacylglycerol_kinase_sf"/>
</dbReference>
<evidence type="ECO:0000256" key="21">
    <source>
        <dbReference type="ARBA" id="ARBA00025749"/>
    </source>
</evidence>
<keyword evidence="11" id="KW-0443">Lipid metabolism</keyword>
<dbReference type="InterPro" id="IPR050187">
    <property type="entry name" value="Lipid_Phosphate_FormReg"/>
</dbReference>
<evidence type="ECO:0000256" key="28">
    <source>
        <dbReference type="ARBA" id="ARBA00048663"/>
    </source>
</evidence>
<dbReference type="EC" id="2.7.1.94" evidence="23"/>
<evidence type="ECO:0000256" key="10">
    <source>
        <dbReference type="ARBA" id="ARBA00022840"/>
    </source>
</evidence>
<name>A0ABM1MZD3_NICVS</name>
<evidence type="ECO:0000256" key="14">
    <source>
        <dbReference type="ARBA" id="ARBA00023371"/>
    </source>
</evidence>
<comment type="cofactor">
    <cofactor evidence="1">
        <name>Mg(2+)</name>
        <dbReference type="ChEBI" id="CHEBI:18420"/>
    </cofactor>
</comment>
<evidence type="ECO:0000256" key="25">
    <source>
        <dbReference type="ARBA" id="ARBA00030553"/>
    </source>
</evidence>
<comment type="pathway">
    <text evidence="4">Lipid metabolism; glycerolipid metabolism.</text>
</comment>
<comment type="similarity">
    <text evidence="21">Belongs to the AGK family.</text>
</comment>
<dbReference type="Pfam" id="PF19712">
    <property type="entry name" value="AGK_C"/>
    <property type="match status" value="1"/>
</dbReference>
<evidence type="ECO:0000256" key="16">
    <source>
        <dbReference type="ARBA" id="ARBA00024483"/>
    </source>
</evidence>
<organism evidence="31 32">
    <name type="scientific">Nicrophorus vespilloides</name>
    <name type="common">Boreal carrion beetle</name>
    <dbReference type="NCBI Taxonomy" id="110193"/>
    <lineage>
        <taxon>Eukaryota</taxon>
        <taxon>Metazoa</taxon>
        <taxon>Ecdysozoa</taxon>
        <taxon>Arthropoda</taxon>
        <taxon>Hexapoda</taxon>
        <taxon>Insecta</taxon>
        <taxon>Pterygota</taxon>
        <taxon>Neoptera</taxon>
        <taxon>Endopterygota</taxon>
        <taxon>Coleoptera</taxon>
        <taxon>Polyphaga</taxon>
        <taxon>Staphyliniformia</taxon>
        <taxon>Silphidae</taxon>
        <taxon>Nicrophorinae</taxon>
        <taxon>Nicrophorus</taxon>
    </lineage>
</organism>
<evidence type="ECO:0000256" key="12">
    <source>
        <dbReference type="ARBA" id="ARBA00023128"/>
    </source>
</evidence>
<dbReference type="InterPro" id="IPR045579">
    <property type="entry name" value="AGK_C"/>
</dbReference>
<evidence type="ECO:0000256" key="8">
    <source>
        <dbReference type="ARBA" id="ARBA00022777"/>
    </source>
</evidence>
<gene>
    <name evidence="32" type="primary">LOC108565149</name>
</gene>
<proteinExistence type="inferred from homology"/>
<evidence type="ECO:0000256" key="18">
    <source>
        <dbReference type="ARBA" id="ARBA00024512"/>
    </source>
</evidence>
<comment type="subcellular location">
    <subcellularLocation>
        <location evidence="3">Mitochondrion inner membrane</location>
        <topology evidence="3">Peripheral membrane protein</topology>
    </subcellularLocation>
    <subcellularLocation>
        <location evidence="2">Mitochondrion intermembrane space</location>
    </subcellularLocation>
</comment>
<accession>A0ABM1MZD3</accession>
<evidence type="ECO:0000259" key="30">
    <source>
        <dbReference type="PROSITE" id="PS50146"/>
    </source>
</evidence>
<evidence type="ECO:0000256" key="22">
    <source>
        <dbReference type="ARBA" id="ARBA00026096"/>
    </source>
</evidence>
<comment type="catalytic activity">
    <reaction evidence="29">
        <text>N-(hexanoyl)sphing-4-enine + ATP = N-hexanoylsphing-4-enine 1-phosphate + ADP + H(+)</text>
        <dbReference type="Rhea" id="RHEA:43312"/>
        <dbReference type="ChEBI" id="CHEBI:15378"/>
        <dbReference type="ChEBI" id="CHEBI:30616"/>
        <dbReference type="ChEBI" id="CHEBI:63867"/>
        <dbReference type="ChEBI" id="CHEBI:82959"/>
        <dbReference type="ChEBI" id="CHEBI:456216"/>
    </reaction>
    <physiologicalReaction direction="left-to-right" evidence="29">
        <dbReference type="Rhea" id="RHEA:43313"/>
    </physiologicalReaction>
</comment>
<dbReference type="GeneID" id="108565149"/>
<comment type="catalytic activity">
    <reaction evidence="27">
        <text>an N-acylsphing-4-enine + ATP = an N-acylsphing-4-enine 1-phosphate + ADP + H(+)</text>
        <dbReference type="Rhea" id="RHEA:17929"/>
        <dbReference type="ChEBI" id="CHEBI:15378"/>
        <dbReference type="ChEBI" id="CHEBI:30616"/>
        <dbReference type="ChEBI" id="CHEBI:52639"/>
        <dbReference type="ChEBI" id="CHEBI:57674"/>
        <dbReference type="ChEBI" id="CHEBI:456216"/>
        <dbReference type="EC" id="2.7.1.138"/>
    </reaction>
    <physiologicalReaction direction="left-to-right" evidence="27">
        <dbReference type="Rhea" id="RHEA:17930"/>
    </physiologicalReaction>
</comment>
<evidence type="ECO:0000256" key="11">
    <source>
        <dbReference type="ARBA" id="ARBA00023098"/>
    </source>
</evidence>
<keyword evidence="9" id="KW-0999">Mitochondrion inner membrane</keyword>
<dbReference type="EC" id="2.7.1.138" evidence="22"/>
<keyword evidence="13" id="KW-0472">Membrane</keyword>
<protein>
    <recommendedName>
        <fullName evidence="24">Acylglycerol kinase, mitochondrial</fullName>
        <ecNumber evidence="5">2.7.1.107</ecNumber>
        <ecNumber evidence="22">2.7.1.138</ecNumber>
        <ecNumber evidence="23">2.7.1.94</ecNumber>
    </recommendedName>
    <alternativeName>
        <fullName evidence="25">Multiple substrate lipid kinase</fullName>
    </alternativeName>
</protein>
<evidence type="ECO:0000256" key="4">
    <source>
        <dbReference type="ARBA" id="ARBA00005175"/>
    </source>
</evidence>
<dbReference type="PROSITE" id="PS50146">
    <property type="entry name" value="DAGK"/>
    <property type="match status" value="1"/>
</dbReference>
<dbReference type="EC" id="2.7.1.107" evidence="5"/>
<evidence type="ECO:0000256" key="6">
    <source>
        <dbReference type="ARBA" id="ARBA00022679"/>
    </source>
</evidence>
<dbReference type="Gene3D" id="3.40.50.10330">
    <property type="entry name" value="Probable inorganic polyphosphate/atp-NAD kinase, domain 1"/>
    <property type="match status" value="1"/>
</dbReference>
<evidence type="ECO:0000256" key="23">
    <source>
        <dbReference type="ARBA" id="ARBA00026098"/>
    </source>
</evidence>
<evidence type="ECO:0000256" key="1">
    <source>
        <dbReference type="ARBA" id="ARBA00001946"/>
    </source>
</evidence>
<evidence type="ECO:0000256" key="3">
    <source>
        <dbReference type="ARBA" id="ARBA00004637"/>
    </source>
</evidence>
<dbReference type="PANTHER" id="PTHR12358">
    <property type="entry name" value="SPHINGOSINE KINASE"/>
    <property type="match status" value="1"/>
</dbReference>
<comment type="catalytic activity">
    <reaction evidence="14">
        <text>1,2-di-(9Z-octadecenoyl)-sn-glycerol + ATP = 1,2-di-(9Z-octadecenoyl)-sn-glycero-3-phosphate + ADP + H(+)</text>
        <dbReference type="Rhea" id="RHEA:40327"/>
        <dbReference type="ChEBI" id="CHEBI:15378"/>
        <dbReference type="ChEBI" id="CHEBI:30616"/>
        <dbReference type="ChEBI" id="CHEBI:52333"/>
        <dbReference type="ChEBI" id="CHEBI:74546"/>
        <dbReference type="ChEBI" id="CHEBI:456216"/>
    </reaction>
    <physiologicalReaction direction="left-to-right" evidence="14">
        <dbReference type="Rhea" id="RHEA:40328"/>
    </physiologicalReaction>
</comment>
<evidence type="ECO:0000256" key="2">
    <source>
        <dbReference type="ARBA" id="ARBA00004569"/>
    </source>
</evidence>
<keyword evidence="10" id="KW-0067">ATP-binding</keyword>
<comment type="catalytic activity">
    <reaction evidence="15">
        <text>a 1,2-diacyl-sn-glycerol + ATP = a 1,2-diacyl-sn-glycero-3-phosphate + ADP + H(+)</text>
        <dbReference type="Rhea" id="RHEA:10272"/>
        <dbReference type="ChEBI" id="CHEBI:15378"/>
        <dbReference type="ChEBI" id="CHEBI:17815"/>
        <dbReference type="ChEBI" id="CHEBI:30616"/>
        <dbReference type="ChEBI" id="CHEBI:58608"/>
        <dbReference type="ChEBI" id="CHEBI:456216"/>
        <dbReference type="EC" id="2.7.1.107"/>
    </reaction>
    <physiologicalReaction direction="left-to-right" evidence="15">
        <dbReference type="Rhea" id="RHEA:10273"/>
    </physiologicalReaction>
</comment>
<dbReference type="SMART" id="SM00046">
    <property type="entry name" value="DAGKc"/>
    <property type="match status" value="1"/>
</dbReference>
<comment type="catalytic activity">
    <reaction evidence="20">
        <text>1-hexadecanoyl-sn-glycerol + ATP = 1-hexadecanoyl-sn-glycero-3-phosphate + ADP + H(+)</text>
        <dbReference type="Rhea" id="RHEA:43308"/>
        <dbReference type="ChEBI" id="CHEBI:15378"/>
        <dbReference type="ChEBI" id="CHEBI:30616"/>
        <dbReference type="ChEBI" id="CHEBI:57518"/>
        <dbReference type="ChEBI" id="CHEBI:75542"/>
        <dbReference type="ChEBI" id="CHEBI:456216"/>
    </reaction>
    <physiologicalReaction direction="left-to-right" evidence="20">
        <dbReference type="Rhea" id="RHEA:43309"/>
    </physiologicalReaction>
</comment>